<evidence type="ECO:0000313" key="2">
    <source>
        <dbReference type="EMBL" id="RHZ08569.1"/>
    </source>
</evidence>
<reference evidence="2 3" key="1">
    <citation type="submission" date="2018-08" db="EMBL/GenBank/DDBJ databases">
        <title>Aphanomyces genome sequencing and annotation.</title>
        <authorList>
            <person name="Minardi D."/>
            <person name="Oidtmann B."/>
            <person name="Van Der Giezen M."/>
            <person name="Studholme D.J."/>
        </authorList>
    </citation>
    <scope>NUCLEOTIDE SEQUENCE [LARGE SCALE GENOMIC DNA]</scope>
    <source>
        <strain evidence="2 3">Da</strain>
    </source>
</reference>
<gene>
    <name evidence="2" type="ORF">DYB37_012430</name>
</gene>
<comment type="caution">
    <text evidence="2">The sequence shown here is derived from an EMBL/GenBank/DDBJ whole genome shotgun (WGS) entry which is preliminary data.</text>
</comment>
<dbReference type="AlphaFoldDB" id="A0A3R6XEK2"/>
<dbReference type="Proteomes" id="UP000285430">
    <property type="component" value="Unassembled WGS sequence"/>
</dbReference>
<proteinExistence type="predicted"/>
<dbReference type="EMBL" id="QUTH01005906">
    <property type="protein sequence ID" value="RHZ08569.1"/>
    <property type="molecule type" value="Genomic_DNA"/>
</dbReference>
<feature type="coiled-coil region" evidence="1">
    <location>
        <begin position="84"/>
        <end position="118"/>
    </location>
</feature>
<evidence type="ECO:0000256" key="1">
    <source>
        <dbReference type="SAM" id="Coils"/>
    </source>
</evidence>
<protein>
    <submittedName>
        <fullName evidence="2">Uncharacterized protein</fullName>
    </submittedName>
</protein>
<evidence type="ECO:0000313" key="3">
    <source>
        <dbReference type="Proteomes" id="UP000285430"/>
    </source>
</evidence>
<name>A0A3R6XEK2_APHAT</name>
<sequence>MMMSMSNHEKASSAVKNTTTSDMICIQDAKDAQRKINSAHMLRSRHLTPRRLRVHMDALAKKMCMHLKDSNMQLPYMSSRSADLTDTKEAARQMLKANKELQQSCIVMERQLRKVRAANGTKAANHAMELKAMTKNMLLYIEDLNLECRQLRYDLTLVSFSLWTLSDDFAHADKAGQVARQVY</sequence>
<keyword evidence="1" id="KW-0175">Coiled coil</keyword>
<organism evidence="2 3">
    <name type="scientific">Aphanomyces astaci</name>
    <name type="common">Crayfish plague agent</name>
    <dbReference type="NCBI Taxonomy" id="112090"/>
    <lineage>
        <taxon>Eukaryota</taxon>
        <taxon>Sar</taxon>
        <taxon>Stramenopiles</taxon>
        <taxon>Oomycota</taxon>
        <taxon>Saprolegniomycetes</taxon>
        <taxon>Saprolegniales</taxon>
        <taxon>Verrucalvaceae</taxon>
        <taxon>Aphanomyces</taxon>
    </lineage>
</organism>
<accession>A0A3R6XEK2</accession>